<reference evidence="3 4" key="1">
    <citation type="submission" date="2014-11" db="EMBL/GenBank/DDBJ databases">
        <title>Genome sequence and analysis of novel Kurthia sp.</title>
        <authorList>
            <person name="Lawson J.N."/>
            <person name="Gonzalez J.E."/>
            <person name="Rinauldi L."/>
            <person name="Xuan Z."/>
            <person name="Firman A."/>
            <person name="Shaddox L."/>
            <person name="Trudeau A."/>
            <person name="Shah S."/>
            <person name="Reiman D."/>
        </authorList>
    </citation>
    <scope>NUCLEOTIDE SEQUENCE [LARGE SCALE GENOMIC DNA]</scope>
    <source>
        <strain evidence="3 4">3B1D</strain>
    </source>
</reference>
<evidence type="ECO:0000256" key="1">
    <source>
        <dbReference type="SAM" id="Phobius"/>
    </source>
</evidence>
<sequence length="64" mass="7318">MEKYILALATSAMLFIVFASNPALAATTTAIEQTNYDKIYFGLMIFFLILALFTFRMKTIKKKK</sequence>
<organism evidence="3 4">
    <name type="scientific">Candidatus Kurthia intestinigallinarum</name>
    <dbReference type="NCBI Taxonomy" id="1562256"/>
    <lineage>
        <taxon>Bacteria</taxon>
        <taxon>Bacillati</taxon>
        <taxon>Bacillota</taxon>
        <taxon>Bacilli</taxon>
        <taxon>Bacillales</taxon>
        <taxon>Caryophanaceae</taxon>
        <taxon>Kurthia</taxon>
    </lineage>
</organism>
<accession>A0A433RVC3</accession>
<feature type="transmembrane region" description="Helical" evidence="1">
    <location>
        <begin position="35"/>
        <end position="55"/>
    </location>
</feature>
<gene>
    <name evidence="3" type="ORF">QI30_06600</name>
</gene>
<dbReference type="EMBL" id="JTFC01000026">
    <property type="protein sequence ID" value="RUS57246.1"/>
    <property type="molecule type" value="Genomic_DNA"/>
</dbReference>
<evidence type="ECO:0000256" key="2">
    <source>
        <dbReference type="SAM" id="SignalP"/>
    </source>
</evidence>
<keyword evidence="1" id="KW-0812">Transmembrane</keyword>
<comment type="caution">
    <text evidence="3">The sequence shown here is derived from an EMBL/GenBank/DDBJ whole genome shotgun (WGS) entry which is preliminary data.</text>
</comment>
<dbReference type="OrthoDB" id="2455737at2"/>
<name>A0A433RVC3_9BACL</name>
<keyword evidence="1" id="KW-1133">Transmembrane helix</keyword>
<evidence type="ECO:0000313" key="4">
    <source>
        <dbReference type="Proteomes" id="UP000288623"/>
    </source>
</evidence>
<dbReference type="RefSeq" id="WP_126990145.1">
    <property type="nucleotide sequence ID" value="NZ_JTFC01000026.1"/>
</dbReference>
<protein>
    <submittedName>
        <fullName evidence="3">Uncharacterized protein</fullName>
    </submittedName>
</protein>
<feature type="signal peptide" evidence="2">
    <location>
        <begin position="1"/>
        <end position="25"/>
    </location>
</feature>
<dbReference type="AlphaFoldDB" id="A0A433RVC3"/>
<proteinExistence type="predicted"/>
<keyword evidence="4" id="KW-1185">Reference proteome</keyword>
<dbReference type="Proteomes" id="UP000288623">
    <property type="component" value="Unassembled WGS sequence"/>
</dbReference>
<keyword evidence="2" id="KW-0732">Signal</keyword>
<evidence type="ECO:0000313" key="3">
    <source>
        <dbReference type="EMBL" id="RUS57246.1"/>
    </source>
</evidence>
<keyword evidence="1" id="KW-0472">Membrane</keyword>
<feature type="chain" id="PRO_5019492756" evidence="2">
    <location>
        <begin position="26"/>
        <end position="64"/>
    </location>
</feature>